<dbReference type="SUPFAM" id="SSF49265">
    <property type="entry name" value="Fibronectin type III"/>
    <property type="match status" value="1"/>
</dbReference>
<sequence>MRYPDETIDLTAGMQEPAGPIIGGRPLRGENVNAGGKPYPLGVYAYRVRAVNGLSVVGGPSPLVYTFPAAVQGVAAREEGRDQTRLRWEASKQAGIKGYLVYRQQGRYDKEPMVRLTPEAIAGTEFLDESSGDKTRRYEVVAVDALGQEGEPSQPVWSRRQYREFYKPYVDAWHQ</sequence>
<dbReference type="Gene3D" id="2.60.40.10">
    <property type="entry name" value="Immunoglobulins"/>
    <property type="match status" value="1"/>
</dbReference>
<dbReference type="EMBL" id="CADCVX010000563">
    <property type="protein sequence ID" value="CAA9534153.1"/>
    <property type="molecule type" value="Genomic_DNA"/>
</dbReference>
<dbReference type="AlphaFoldDB" id="A0A6J4TW68"/>
<evidence type="ECO:0000313" key="1">
    <source>
        <dbReference type="EMBL" id="CAA9534153.1"/>
    </source>
</evidence>
<evidence type="ECO:0008006" key="2">
    <source>
        <dbReference type="Google" id="ProtNLM"/>
    </source>
</evidence>
<organism evidence="1">
    <name type="scientific">uncultured Sphingomonadaceae bacterium</name>
    <dbReference type="NCBI Taxonomy" id="169976"/>
    <lineage>
        <taxon>Bacteria</taxon>
        <taxon>Pseudomonadati</taxon>
        <taxon>Pseudomonadota</taxon>
        <taxon>Alphaproteobacteria</taxon>
        <taxon>Sphingomonadales</taxon>
        <taxon>Sphingomonadaceae</taxon>
        <taxon>environmental samples</taxon>
    </lineage>
</organism>
<dbReference type="InterPro" id="IPR013783">
    <property type="entry name" value="Ig-like_fold"/>
</dbReference>
<gene>
    <name evidence="1" type="ORF">AVDCRST_MAG91-3223</name>
</gene>
<dbReference type="InterPro" id="IPR036116">
    <property type="entry name" value="FN3_sf"/>
</dbReference>
<name>A0A6J4TW68_9SPHN</name>
<protein>
    <recommendedName>
        <fullName evidence="2">Fibronectin type-III domain-containing protein</fullName>
    </recommendedName>
</protein>
<accession>A0A6J4TW68</accession>
<proteinExistence type="predicted"/>
<reference evidence="1" key="1">
    <citation type="submission" date="2020-02" db="EMBL/GenBank/DDBJ databases">
        <authorList>
            <person name="Meier V. D."/>
        </authorList>
    </citation>
    <scope>NUCLEOTIDE SEQUENCE</scope>
    <source>
        <strain evidence="1">AVDCRST_MAG91</strain>
    </source>
</reference>